<dbReference type="EMBL" id="JANBQF010000102">
    <property type="protein sequence ID" value="KAJ2005425.1"/>
    <property type="molecule type" value="Genomic_DNA"/>
</dbReference>
<proteinExistence type="predicted"/>
<gene>
    <name evidence="2" type="ORF">H4R26_001959</name>
</gene>
<dbReference type="Proteomes" id="UP001150907">
    <property type="component" value="Unassembled WGS sequence"/>
</dbReference>
<evidence type="ECO:0000313" key="2">
    <source>
        <dbReference type="EMBL" id="KAJ2005425.1"/>
    </source>
</evidence>
<comment type="caution">
    <text evidence="2">The sequence shown here is derived from an EMBL/GenBank/DDBJ whole genome shotgun (WGS) entry which is preliminary data.</text>
</comment>
<sequence length="153" mass="18215">MLENYAMSKKTVINKAIATVSTSDKTLEELKDALDKPFDFIFGLMDKYGVRDKVENSNMFWMWDIELMKFGILPEGYVTRIKDFFPEEGSEDEDENEPLEYENTQEEEDEEEEEDSEIVKRLREVFYLEIEDDITLEKNQRLVKEARESNDER</sequence>
<reference evidence="2" key="1">
    <citation type="submission" date="2022-07" db="EMBL/GenBank/DDBJ databases">
        <title>Phylogenomic reconstructions and comparative analyses of Kickxellomycotina fungi.</title>
        <authorList>
            <person name="Reynolds N.K."/>
            <person name="Stajich J.E."/>
            <person name="Barry K."/>
            <person name="Grigoriev I.V."/>
            <person name="Crous P."/>
            <person name="Smith M.E."/>
        </authorList>
    </citation>
    <scope>NUCLEOTIDE SEQUENCE</scope>
    <source>
        <strain evidence="2">IMI 214461</strain>
    </source>
</reference>
<evidence type="ECO:0000313" key="3">
    <source>
        <dbReference type="Proteomes" id="UP001150907"/>
    </source>
</evidence>
<name>A0A9W8BKW0_9FUNG</name>
<accession>A0A9W8BKW0</accession>
<keyword evidence="3" id="KW-1185">Reference proteome</keyword>
<organism evidence="2 3">
    <name type="scientific">Coemansia thaxteri</name>
    <dbReference type="NCBI Taxonomy" id="2663907"/>
    <lineage>
        <taxon>Eukaryota</taxon>
        <taxon>Fungi</taxon>
        <taxon>Fungi incertae sedis</taxon>
        <taxon>Zoopagomycota</taxon>
        <taxon>Kickxellomycotina</taxon>
        <taxon>Kickxellomycetes</taxon>
        <taxon>Kickxellales</taxon>
        <taxon>Kickxellaceae</taxon>
        <taxon>Coemansia</taxon>
    </lineage>
</organism>
<feature type="compositionally biased region" description="Acidic residues" evidence="1">
    <location>
        <begin position="86"/>
        <end position="116"/>
    </location>
</feature>
<dbReference type="AlphaFoldDB" id="A0A9W8BKW0"/>
<feature type="region of interest" description="Disordered" evidence="1">
    <location>
        <begin position="84"/>
        <end position="117"/>
    </location>
</feature>
<evidence type="ECO:0000256" key="1">
    <source>
        <dbReference type="SAM" id="MobiDB-lite"/>
    </source>
</evidence>
<protein>
    <submittedName>
        <fullName evidence="2">Uncharacterized protein</fullName>
    </submittedName>
</protein>